<keyword evidence="2" id="KW-0472">Membrane</keyword>
<proteinExistence type="predicted"/>
<sequence length="322" mass="36768">MTNNNMLDVGQVGNAYGDDHHTDELEQNDDQNVNINMTSNEDDYGYEDYPEFATYTVKTPKPFCDTCNHDSISGWLIKRGKNTSDCYISAKPAKKTTYSISDATADCNISSPLQYTCDLGFTYGPMEFNTVGGEIVPKHSIFKLKCEEQPGIGYYNIKCERDSPQFNSSSKLRTKVRATCPESPNATDRYCSFEDKTDDSSLIKLGDVILHYDQLNEDEKFFYGFVQHENVASNVPTTTHLASISEPAYNSLDASSPTGAERISVTRRDLMEKCMIAGPVFVIFAIFIFIYWYFWKRPRKSRLNFKRHTEWKRLRDTDGKEI</sequence>
<name>L7JXY9_TRAHO</name>
<keyword evidence="4" id="KW-1185">Reference proteome</keyword>
<evidence type="ECO:0000256" key="2">
    <source>
        <dbReference type="SAM" id="Phobius"/>
    </source>
</evidence>
<dbReference type="InParanoid" id="L7JXY9"/>
<dbReference type="EMBL" id="JH993939">
    <property type="protein sequence ID" value="ELQ75617.1"/>
    <property type="molecule type" value="Genomic_DNA"/>
</dbReference>
<gene>
    <name evidence="3" type="ORF">THOM_1428</name>
</gene>
<reference evidence="3 4" key="1">
    <citation type="journal article" date="2012" name="PLoS Pathog.">
        <title>The genome of the obligate intracellular parasite Trachipleistophora hominis: new insights into microsporidian genome dynamics and reductive evolution.</title>
        <authorList>
            <person name="Heinz E."/>
            <person name="Williams T.A."/>
            <person name="Nakjang S."/>
            <person name="Noel C.J."/>
            <person name="Swan D.C."/>
            <person name="Goldberg A.V."/>
            <person name="Harris S.R."/>
            <person name="Weinmaier T."/>
            <person name="Markert S."/>
            <person name="Becher D."/>
            <person name="Bernhardt J."/>
            <person name="Dagan T."/>
            <person name="Hacker C."/>
            <person name="Lucocq J.M."/>
            <person name="Schweder T."/>
            <person name="Rattei T."/>
            <person name="Hall N."/>
            <person name="Hirt R.P."/>
            <person name="Embley T.M."/>
        </authorList>
    </citation>
    <scope>NUCLEOTIDE SEQUENCE [LARGE SCALE GENOMIC DNA]</scope>
</reference>
<evidence type="ECO:0000256" key="1">
    <source>
        <dbReference type="SAM" id="MobiDB-lite"/>
    </source>
</evidence>
<evidence type="ECO:0000313" key="3">
    <source>
        <dbReference type="EMBL" id="ELQ75617.1"/>
    </source>
</evidence>
<keyword evidence="2" id="KW-1133">Transmembrane helix</keyword>
<dbReference type="AlphaFoldDB" id="L7JXY9"/>
<organism evidence="3 4">
    <name type="scientific">Trachipleistophora hominis</name>
    <name type="common">Microsporidian parasite</name>
    <dbReference type="NCBI Taxonomy" id="72359"/>
    <lineage>
        <taxon>Eukaryota</taxon>
        <taxon>Fungi</taxon>
        <taxon>Fungi incertae sedis</taxon>
        <taxon>Microsporidia</taxon>
        <taxon>Pleistophoridae</taxon>
        <taxon>Trachipleistophora</taxon>
    </lineage>
</organism>
<feature type="transmembrane region" description="Helical" evidence="2">
    <location>
        <begin position="275"/>
        <end position="294"/>
    </location>
</feature>
<dbReference type="Proteomes" id="UP000011185">
    <property type="component" value="Unassembled WGS sequence"/>
</dbReference>
<keyword evidence="2" id="KW-0812">Transmembrane</keyword>
<evidence type="ECO:0000313" key="4">
    <source>
        <dbReference type="Proteomes" id="UP000011185"/>
    </source>
</evidence>
<protein>
    <submittedName>
        <fullName evidence="3">Uncharacterized protein</fullName>
    </submittedName>
</protein>
<feature type="region of interest" description="Disordered" evidence="1">
    <location>
        <begin position="1"/>
        <end position="32"/>
    </location>
</feature>
<dbReference type="VEuPathDB" id="MicrosporidiaDB:THOM_1428"/>
<accession>L7JXY9</accession>
<dbReference type="HOGENOM" id="CLU_863780_0_0_1"/>